<evidence type="ECO:0000313" key="3">
    <source>
        <dbReference type="Proteomes" id="UP000781958"/>
    </source>
</evidence>
<dbReference type="RefSeq" id="WP_209772023.1">
    <property type="nucleotide sequence ID" value="NZ_JAGINP010000033.1"/>
</dbReference>
<dbReference type="Proteomes" id="UP000781958">
    <property type="component" value="Unassembled WGS sequence"/>
</dbReference>
<reference evidence="2 3" key="1">
    <citation type="submission" date="2021-03" db="EMBL/GenBank/DDBJ databases">
        <title>Genomic Encyclopedia of Type Strains, Phase III (KMG-III): the genomes of soil and plant-associated and newly described type strains.</title>
        <authorList>
            <person name="Whitman W."/>
        </authorList>
    </citation>
    <scope>NUCLEOTIDE SEQUENCE [LARGE SCALE GENOMIC DNA]</scope>
    <source>
        <strain evidence="2 3">IMMIB AFH-6</strain>
    </source>
</reference>
<dbReference type="EMBL" id="JAGINP010000033">
    <property type="protein sequence ID" value="MBP2296640.1"/>
    <property type="molecule type" value="Genomic_DNA"/>
</dbReference>
<gene>
    <name evidence="2" type="ORF">J2851_006458</name>
</gene>
<evidence type="ECO:0000313" key="2">
    <source>
        <dbReference type="EMBL" id="MBP2296640.1"/>
    </source>
</evidence>
<comment type="caution">
    <text evidence="2">The sequence shown here is derived from an EMBL/GenBank/DDBJ whole genome shotgun (WGS) entry which is preliminary data.</text>
</comment>
<organism evidence="2 3">
    <name type="scientific">Azospirillum rugosum</name>
    <dbReference type="NCBI Taxonomy" id="416170"/>
    <lineage>
        <taxon>Bacteria</taxon>
        <taxon>Pseudomonadati</taxon>
        <taxon>Pseudomonadota</taxon>
        <taxon>Alphaproteobacteria</taxon>
        <taxon>Rhodospirillales</taxon>
        <taxon>Azospirillaceae</taxon>
        <taxon>Azospirillum</taxon>
    </lineage>
</organism>
<evidence type="ECO:0000256" key="1">
    <source>
        <dbReference type="SAM" id="SignalP"/>
    </source>
</evidence>
<proteinExistence type="predicted"/>
<protein>
    <submittedName>
        <fullName evidence="2">Uncharacterized protein</fullName>
    </submittedName>
</protein>
<keyword evidence="1" id="KW-0732">Signal</keyword>
<name>A0ABS4SVP7_9PROT</name>
<keyword evidence="3" id="KW-1185">Reference proteome</keyword>
<feature type="signal peptide" evidence="1">
    <location>
        <begin position="1"/>
        <end position="29"/>
    </location>
</feature>
<accession>A0ABS4SVP7</accession>
<sequence length="153" mass="16113">MTVSAVRTVVLLLAVAPVAGPLSIPAAGAADPTRTWSAPTPAGPLTAALETRGKESALVLTLKPEAGVRVVPPVLRVDVPALLRARVAGRFPAAIRSEREDGPLRAVLPLKGPVRFADPDRNDGMMRVEFRYCRNGPATCAVQRLDIPLRAGP</sequence>
<feature type="chain" id="PRO_5046228714" evidence="1">
    <location>
        <begin position="30"/>
        <end position="153"/>
    </location>
</feature>